<dbReference type="OrthoDB" id="410725at2759"/>
<dbReference type="GO" id="GO:0005637">
    <property type="term" value="C:nuclear inner membrane"/>
    <property type="evidence" value="ECO:0007669"/>
    <property type="project" value="TreeGrafter"/>
</dbReference>
<dbReference type="PANTHER" id="PTHR13416:SF2">
    <property type="entry name" value="TRANSMEMBRANE PROTEIN 43"/>
    <property type="match status" value="1"/>
</dbReference>
<evidence type="ECO:0000256" key="7">
    <source>
        <dbReference type="ARBA" id="ARBA00022989"/>
    </source>
</evidence>
<comment type="similarity">
    <text evidence="4">Belongs to the TMEM43 family.</text>
</comment>
<keyword evidence="8 11" id="KW-0472">Membrane</keyword>
<evidence type="ECO:0000313" key="12">
    <source>
        <dbReference type="EMBL" id="CAC5413497.1"/>
    </source>
</evidence>
<dbReference type="PANTHER" id="PTHR13416">
    <property type="match status" value="1"/>
</dbReference>
<sequence>MYRRQYPDAPGPGSNMGDSHTRVTYRRNPNFFERIGNSLVGILVGLVLLVVASALLFWNEGRAVQTAKSLDEGLSVVVSLENIDVPFDHNNGKLVHLAGPLKTQKSLSDPTYNIRVKAVKLRRTVEMYQWVEHESKREYNEGGETRVEKTYSYSQEWRSDLVRSQSFDNMVGHNNPTSMPVSSQLQTADVVHVGGFELSEGLKGKITDFKKINPSAMSPPTDPNIQMLEGVYYHSYYPLQPQIGDLRVTFEYAGISGESLLGQPDTVSIIARQIDQRLLSYQTVAGDVLEMLYTGRLSPKEIFEKEHQQNTIITWGVRFGGWLLMFVGFGCLTSIVTTLVDWLPIIRELVAAGVGMMNLAFSISLSLTIIAIGWITYRPLLGMALLAMAATPFIMSKFRSNRMDSRRNV</sequence>
<reference evidence="12 13" key="1">
    <citation type="submission" date="2020-06" db="EMBL/GenBank/DDBJ databases">
        <authorList>
            <person name="Li R."/>
            <person name="Bekaert M."/>
        </authorList>
    </citation>
    <scope>NUCLEOTIDE SEQUENCE [LARGE SCALE GENOMIC DNA]</scope>
    <source>
        <strain evidence="13">wild</strain>
    </source>
</reference>
<evidence type="ECO:0000256" key="6">
    <source>
        <dbReference type="ARBA" id="ARBA00022824"/>
    </source>
</evidence>
<protein>
    <submittedName>
        <fullName evidence="12">Transmembrane protein 43</fullName>
    </submittedName>
</protein>
<dbReference type="Pfam" id="PF07787">
    <property type="entry name" value="TMEM43"/>
    <property type="match status" value="1"/>
</dbReference>
<dbReference type="GO" id="GO:0006629">
    <property type="term" value="P:lipid metabolic process"/>
    <property type="evidence" value="ECO:0007669"/>
    <property type="project" value="TreeGrafter"/>
</dbReference>
<keyword evidence="13" id="KW-1185">Reference proteome</keyword>
<feature type="transmembrane region" description="Helical" evidence="11">
    <location>
        <begin position="35"/>
        <end position="58"/>
    </location>
</feature>
<dbReference type="InterPro" id="IPR012430">
    <property type="entry name" value="TMEM43_fam"/>
</dbReference>
<comment type="subcellular location">
    <subcellularLocation>
        <location evidence="1">Endomembrane system</location>
        <topology evidence="1">Multi-pass membrane protein</topology>
    </subcellularLocation>
    <subcellularLocation>
        <location evidence="3">Endoplasmic reticulum membrane</location>
    </subcellularLocation>
    <subcellularLocation>
        <location evidence="2">Nucleus envelope</location>
    </subcellularLocation>
</comment>
<feature type="transmembrane region" description="Helical" evidence="11">
    <location>
        <begin position="319"/>
        <end position="342"/>
    </location>
</feature>
<organism evidence="12 13">
    <name type="scientific">Mytilus coruscus</name>
    <name type="common">Sea mussel</name>
    <dbReference type="NCBI Taxonomy" id="42192"/>
    <lineage>
        <taxon>Eukaryota</taxon>
        <taxon>Metazoa</taxon>
        <taxon>Spiralia</taxon>
        <taxon>Lophotrochozoa</taxon>
        <taxon>Mollusca</taxon>
        <taxon>Bivalvia</taxon>
        <taxon>Autobranchia</taxon>
        <taxon>Pteriomorphia</taxon>
        <taxon>Mytilida</taxon>
        <taxon>Mytiloidea</taxon>
        <taxon>Mytilidae</taxon>
        <taxon>Mytilinae</taxon>
        <taxon>Mytilus</taxon>
    </lineage>
</organism>
<keyword evidence="7 11" id="KW-1133">Transmembrane helix</keyword>
<dbReference type="GO" id="GO:0005789">
    <property type="term" value="C:endoplasmic reticulum membrane"/>
    <property type="evidence" value="ECO:0007669"/>
    <property type="project" value="UniProtKB-SubCell"/>
</dbReference>
<keyword evidence="5 11" id="KW-0812">Transmembrane</keyword>
<dbReference type="GO" id="GO:0071763">
    <property type="term" value="P:nuclear membrane organization"/>
    <property type="evidence" value="ECO:0007669"/>
    <property type="project" value="TreeGrafter"/>
</dbReference>
<evidence type="ECO:0000256" key="2">
    <source>
        <dbReference type="ARBA" id="ARBA00004259"/>
    </source>
</evidence>
<evidence type="ECO:0000256" key="8">
    <source>
        <dbReference type="ARBA" id="ARBA00023136"/>
    </source>
</evidence>
<dbReference type="Proteomes" id="UP000507470">
    <property type="component" value="Unassembled WGS sequence"/>
</dbReference>
<dbReference type="EMBL" id="CACVKT020008141">
    <property type="protein sequence ID" value="CAC5413497.1"/>
    <property type="molecule type" value="Genomic_DNA"/>
</dbReference>
<evidence type="ECO:0000256" key="10">
    <source>
        <dbReference type="SAM" id="MobiDB-lite"/>
    </source>
</evidence>
<evidence type="ECO:0000256" key="11">
    <source>
        <dbReference type="SAM" id="Phobius"/>
    </source>
</evidence>
<name>A0A6J8DZH9_MYTCO</name>
<feature type="transmembrane region" description="Helical" evidence="11">
    <location>
        <begin position="349"/>
        <end position="374"/>
    </location>
</feature>
<evidence type="ECO:0000256" key="3">
    <source>
        <dbReference type="ARBA" id="ARBA00004586"/>
    </source>
</evidence>
<evidence type="ECO:0000256" key="5">
    <source>
        <dbReference type="ARBA" id="ARBA00022692"/>
    </source>
</evidence>
<keyword evidence="6" id="KW-0256">Endoplasmic reticulum</keyword>
<accession>A0A6J8DZH9</accession>
<evidence type="ECO:0000256" key="9">
    <source>
        <dbReference type="ARBA" id="ARBA00023242"/>
    </source>
</evidence>
<gene>
    <name evidence="12" type="ORF">MCOR_46382</name>
</gene>
<dbReference type="AlphaFoldDB" id="A0A6J8DZH9"/>
<proteinExistence type="inferred from homology"/>
<evidence type="ECO:0000256" key="4">
    <source>
        <dbReference type="ARBA" id="ARBA00006627"/>
    </source>
</evidence>
<keyword evidence="9" id="KW-0539">Nucleus</keyword>
<feature type="transmembrane region" description="Helical" evidence="11">
    <location>
        <begin position="380"/>
        <end position="398"/>
    </location>
</feature>
<evidence type="ECO:0000256" key="1">
    <source>
        <dbReference type="ARBA" id="ARBA00004127"/>
    </source>
</evidence>
<feature type="region of interest" description="Disordered" evidence="10">
    <location>
        <begin position="1"/>
        <end position="21"/>
    </location>
</feature>
<evidence type="ECO:0000313" key="13">
    <source>
        <dbReference type="Proteomes" id="UP000507470"/>
    </source>
</evidence>